<comment type="catalytic activity">
    <reaction evidence="8">
        <text>tRNA(Leu) + L-leucine + ATP = L-leucyl-tRNA(Leu) + AMP + diphosphate</text>
        <dbReference type="Rhea" id="RHEA:11688"/>
        <dbReference type="Rhea" id="RHEA-COMP:9613"/>
        <dbReference type="Rhea" id="RHEA-COMP:9622"/>
        <dbReference type="ChEBI" id="CHEBI:30616"/>
        <dbReference type="ChEBI" id="CHEBI:33019"/>
        <dbReference type="ChEBI" id="CHEBI:57427"/>
        <dbReference type="ChEBI" id="CHEBI:78442"/>
        <dbReference type="ChEBI" id="CHEBI:78494"/>
        <dbReference type="ChEBI" id="CHEBI:456215"/>
        <dbReference type="EC" id="6.1.1.4"/>
    </reaction>
</comment>
<dbReference type="GO" id="GO:0004823">
    <property type="term" value="F:leucine-tRNA ligase activity"/>
    <property type="evidence" value="ECO:0007669"/>
    <property type="project" value="UniProtKB-EC"/>
</dbReference>
<dbReference type="InterPro" id="IPR002302">
    <property type="entry name" value="Leu-tRNA-ligase"/>
</dbReference>
<accession>A0A0D2LJM4</accession>
<dbReference type="GO" id="GO:0005524">
    <property type="term" value="F:ATP binding"/>
    <property type="evidence" value="ECO:0007669"/>
    <property type="project" value="UniProtKB-KW"/>
</dbReference>
<comment type="similarity">
    <text evidence="1">Belongs to the class-I aminoacyl-tRNA synthetase family.</text>
</comment>
<dbReference type="OrthoDB" id="15954at2759"/>
<evidence type="ECO:0000256" key="5">
    <source>
        <dbReference type="ARBA" id="ARBA00022840"/>
    </source>
</evidence>
<evidence type="ECO:0000256" key="4">
    <source>
        <dbReference type="ARBA" id="ARBA00022741"/>
    </source>
</evidence>
<keyword evidence="7 11" id="KW-0030">Aminoacyl-tRNA synthetase</keyword>
<dbReference type="AlphaFoldDB" id="A0A0D2LJM4"/>
<dbReference type="GeneID" id="25733496"/>
<dbReference type="PANTHER" id="PTHR43740">
    <property type="entry name" value="LEUCYL-TRNA SYNTHETASE"/>
    <property type="match status" value="1"/>
</dbReference>
<keyword evidence="5" id="KW-0067">ATP-binding</keyword>
<keyword evidence="12" id="KW-1185">Reference proteome</keyword>
<evidence type="ECO:0000256" key="3">
    <source>
        <dbReference type="ARBA" id="ARBA00022598"/>
    </source>
</evidence>
<dbReference type="Proteomes" id="UP000054498">
    <property type="component" value="Unassembled WGS sequence"/>
</dbReference>
<evidence type="ECO:0000256" key="6">
    <source>
        <dbReference type="ARBA" id="ARBA00022917"/>
    </source>
</evidence>
<feature type="domain" description="Methionyl/Valyl/Leucyl/Isoleucyl-tRNA synthetase anticodon-binding" evidence="10">
    <location>
        <begin position="1"/>
        <end position="109"/>
    </location>
</feature>
<evidence type="ECO:0000256" key="1">
    <source>
        <dbReference type="ARBA" id="ARBA00005594"/>
    </source>
</evidence>
<dbReference type="EC" id="6.1.1.4" evidence="2"/>
<evidence type="ECO:0000256" key="7">
    <source>
        <dbReference type="ARBA" id="ARBA00023146"/>
    </source>
</evidence>
<sequence>MRFNTAIAAMMEFVNGVYKWDTRPRAALEPFVLLLSPYAPHIAEELWQRLGGRQQQQEQEQQQQQRRGSLAYEPWPQHDEALLVVDTVKLPVQVNGKMRGTVEVGVDAPEADALAAGLELNTVRKFTDGKEIKKVIYVAGKILNVIVGK</sequence>
<gene>
    <name evidence="11" type="ORF">MNEG_15799</name>
</gene>
<dbReference type="SUPFAM" id="SSF47323">
    <property type="entry name" value="Anticodon-binding domain of a subclass of class I aminoacyl-tRNA synthetases"/>
    <property type="match status" value="1"/>
</dbReference>
<dbReference type="Pfam" id="PF08264">
    <property type="entry name" value="Anticodon_1"/>
    <property type="match status" value="1"/>
</dbReference>
<evidence type="ECO:0000256" key="2">
    <source>
        <dbReference type="ARBA" id="ARBA00013164"/>
    </source>
</evidence>
<reference evidence="11 12" key="1">
    <citation type="journal article" date="2013" name="BMC Genomics">
        <title>Reconstruction of the lipid metabolism for the microalga Monoraphidium neglectum from its genome sequence reveals characteristics suitable for biofuel production.</title>
        <authorList>
            <person name="Bogen C."/>
            <person name="Al-Dilaimi A."/>
            <person name="Albersmeier A."/>
            <person name="Wichmann J."/>
            <person name="Grundmann M."/>
            <person name="Rupp O."/>
            <person name="Lauersen K.J."/>
            <person name="Blifernez-Klassen O."/>
            <person name="Kalinowski J."/>
            <person name="Goesmann A."/>
            <person name="Mussgnug J.H."/>
            <person name="Kruse O."/>
        </authorList>
    </citation>
    <scope>NUCLEOTIDE SEQUENCE [LARGE SCALE GENOMIC DNA]</scope>
    <source>
        <strain evidence="11 12">SAG 48.87</strain>
    </source>
</reference>
<organism evidence="11 12">
    <name type="scientific">Monoraphidium neglectum</name>
    <dbReference type="NCBI Taxonomy" id="145388"/>
    <lineage>
        <taxon>Eukaryota</taxon>
        <taxon>Viridiplantae</taxon>
        <taxon>Chlorophyta</taxon>
        <taxon>core chlorophytes</taxon>
        <taxon>Chlorophyceae</taxon>
        <taxon>CS clade</taxon>
        <taxon>Sphaeropleales</taxon>
        <taxon>Selenastraceae</taxon>
        <taxon>Monoraphidium</taxon>
    </lineage>
</organism>
<evidence type="ECO:0000259" key="10">
    <source>
        <dbReference type="Pfam" id="PF08264"/>
    </source>
</evidence>
<dbReference type="PANTHER" id="PTHR43740:SF2">
    <property type="entry name" value="LEUCINE--TRNA LIGASE, MITOCHONDRIAL"/>
    <property type="match status" value="1"/>
</dbReference>
<feature type="compositionally biased region" description="Low complexity" evidence="9">
    <location>
        <begin position="51"/>
        <end position="68"/>
    </location>
</feature>
<dbReference type="EMBL" id="KK105898">
    <property type="protein sequence ID" value="KIY92164.1"/>
    <property type="molecule type" value="Genomic_DNA"/>
</dbReference>
<keyword evidence="3 11" id="KW-0436">Ligase</keyword>
<protein>
    <recommendedName>
        <fullName evidence="2">leucine--tRNA ligase</fullName>
        <ecNumber evidence="2">6.1.1.4</ecNumber>
    </recommendedName>
</protein>
<name>A0A0D2LJM4_9CHLO</name>
<keyword evidence="6" id="KW-0648">Protein biosynthesis</keyword>
<dbReference type="GO" id="GO:0006429">
    <property type="term" value="P:leucyl-tRNA aminoacylation"/>
    <property type="evidence" value="ECO:0007669"/>
    <property type="project" value="InterPro"/>
</dbReference>
<evidence type="ECO:0000256" key="8">
    <source>
        <dbReference type="ARBA" id="ARBA00047469"/>
    </source>
</evidence>
<proteinExistence type="inferred from homology"/>
<dbReference type="STRING" id="145388.A0A0D2LJM4"/>
<evidence type="ECO:0000313" key="12">
    <source>
        <dbReference type="Proteomes" id="UP000054498"/>
    </source>
</evidence>
<feature type="region of interest" description="Disordered" evidence="9">
    <location>
        <begin position="51"/>
        <end position="71"/>
    </location>
</feature>
<dbReference type="InterPro" id="IPR009080">
    <property type="entry name" value="tRNAsynth_Ia_anticodon-bd"/>
</dbReference>
<keyword evidence="4" id="KW-0547">Nucleotide-binding</keyword>
<dbReference type="KEGG" id="mng:MNEG_15799"/>
<dbReference type="RefSeq" id="XP_013891184.1">
    <property type="nucleotide sequence ID" value="XM_014035730.1"/>
</dbReference>
<dbReference type="InterPro" id="IPR013155">
    <property type="entry name" value="M/V/L/I-tRNA-synth_anticd-bd"/>
</dbReference>
<dbReference type="GO" id="GO:0005829">
    <property type="term" value="C:cytosol"/>
    <property type="evidence" value="ECO:0007669"/>
    <property type="project" value="TreeGrafter"/>
</dbReference>
<dbReference type="Gene3D" id="1.10.730.10">
    <property type="entry name" value="Isoleucyl-tRNA Synthetase, Domain 1"/>
    <property type="match status" value="1"/>
</dbReference>
<evidence type="ECO:0000313" key="11">
    <source>
        <dbReference type="EMBL" id="KIY92164.1"/>
    </source>
</evidence>
<evidence type="ECO:0000256" key="9">
    <source>
        <dbReference type="SAM" id="MobiDB-lite"/>
    </source>
</evidence>